<evidence type="ECO:0000256" key="1">
    <source>
        <dbReference type="ARBA" id="ARBA00004141"/>
    </source>
</evidence>
<evidence type="ECO:0000313" key="6">
    <source>
        <dbReference type="EMBL" id="KAK5690462.1"/>
    </source>
</evidence>
<dbReference type="InterPro" id="IPR020846">
    <property type="entry name" value="MFS_dom"/>
</dbReference>
<dbReference type="Proteomes" id="UP001310594">
    <property type="component" value="Unassembled WGS sequence"/>
</dbReference>
<evidence type="ECO:0000256" key="4">
    <source>
        <dbReference type="SAM" id="Phobius"/>
    </source>
</evidence>
<dbReference type="PROSITE" id="PS50850">
    <property type="entry name" value="MFS"/>
    <property type="match status" value="1"/>
</dbReference>
<feature type="transmembrane region" description="Helical" evidence="4">
    <location>
        <begin position="223"/>
        <end position="245"/>
    </location>
</feature>
<feature type="transmembrane region" description="Helical" evidence="4">
    <location>
        <begin position="296"/>
        <end position="320"/>
    </location>
</feature>
<feature type="domain" description="Major facilitator superfamily (MFS) profile" evidence="5">
    <location>
        <begin position="308"/>
        <end position="536"/>
    </location>
</feature>
<dbReference type="InterPro" id="IPR050327">
    <property type="entry name" value="Proton-linked_MCT"/>
</dbReference>
<evidence type="ECO:0000256" key="3">
    <source>
        <dbReference type="SAM" id="MobiDB-lite"/>
    </source>
</evidence>
<comment type="similarity">
    <text evidence="2">Belongs to the major facilitator superfamily. Monocarboxylate porter (TC 2.A.1.13) family.</text>
</comment>
<feature type="transmembrane region" description="Helical" evidence="4">
    <location>
        <begin position="483"/>
        <end position="501"/>
    </location>
</feature>
<dbReference type="SUPFAM" id="SSF103473">
    <property type="entry name" value="MFS general substrate transporter"/>
    <property type="match status" value="1"/>
</dbReference>
<name>A0AAN7VX42_9PEZI</name>
<proteinExistence type="inferred from homology"/>
<dbReference type="EMBL" id="JAVRQU010000025">
    <property type="protein sequence ID" value="KAK5690462.1"/>
    <property type="molecule type" value="Genomic_DNA"/>
</dbReference>
<accession>A0AAN7VX42</accession>
<feature type="transmembrane region" description="Helical" evidence="4">
    <location>
        <begin position="83"/>
        <end position="103"/>
    </location>
</feature>
<dbReference type="GO" id="GO:0016020">
    <property type="term" value="C:membrane"/>
    <property type="evidence" value="ECO:0007669"/>
    <property type="project" value="UniProtKB-SubCell"/>
</dbReference>
<feature type="transmembrane region" description="Helical" evidence="4">
    <location>
        <begin position="379"/>
        <end position="399"/>
    </location>
</feature>
<dbReference type="PANTHER" id="PTHR11360">
    <property type="entry name" value="MONOCARBOXYLATE TRANSPORTER"/>
    <property type="match status" value="1"/>
</dbReference>
<sequence>MDTFQLSKPKGNDSTNTSEKNSADMTRFESESTTRVPSLVDPLERPQGPQRSDTQNEAMASLAAAEDPDHKPKKFSDMWPKDWRAYLCLFGGFCQMFISWGYVNAFGTYASYYDRFLLPDADNLLMNLIGGTMCFVILLLSFVIGRLVDAGHIRMVLCVGTVFLAAGTFSLGAVNGEAKENEGNYGGIWATQGFLTGLGMACHFVSSSQVVSTWFIDTKSFAVGFVACGASVGGAVISTMARYLNQSMGFNNASNCVAALVTGMSLLTIFICRPNPEHPHNKSTKWRFSTFWDNSAFHNACFNWLSAAVFFIFLGFYPVFFNLEDWAANMGVAFSTTERPLEISPNAIETFALLSFMNGSSFIGRLVSAGLSDHLGRYGALHVHAVVTFVCSILLLAFWTTAKTVATAIGFVVVFGIFSGAVIGLPAASMAFVIGKRDTQAQAKLGQRVGMMYTMAAVPALVGPIIVGHLITEYNSFLTAQLWTGGSLMASALCMCVCAYYERRQRKRRQSAISVNPKLPFDSSFKSLVGLRRKEG</sequence>
<dbReference type="InterPro" id="IPR011701">
    <property type="entry name" value="MFS"/>
</dbReference>
<protein>
    <recommendedName>
        <fullName evidence="5">Major facilitator superfamily (MFS) profile domain-containing protein</fullName>
    </recommendedName>
</protein>
<evidence type="ECO:0000313" key="7">
    <source>
        <dbReference type="Proteomes" id="UP001310594"/>
    </source>
</evidence>
<gene>
    <name evidence="6" type="ORF">LTR97_012330</name>
</gene>
<dbReference type="AlphaFoldDB" id="A0AAN7VX42"/>
<feature type="transmembrane region" description="Helical" evidence="4">
    <location>
        <begin position="405"/>
        <end position="428"/>
    </location>
</feature>
<comment type="caution">
    <text evidence="6">The sequence shown here is derived from an EMBL/GenBank/DDBJ whole genome shotgun (WGS) entry which is preliminary data.</text>
</comment>
<keyword evidence="4" id="KW-0472">Membrane</keyword>
<keyword evidence="4" id="KW-0812">Transmembrane</keyword>
<feature type="transmembrane region" description="Helical" evidence="4">
    <location>
        <begin position="156"/>
        <end position="174"/>
    </location>
</feature>
<dbReference type="Pfam" id="PF07690">
    <property type="entry name" value="MFS_1"/>
    <property type="match status" value="1"/>
</dbReference>
<dbReference type="Gene3D" id="1.20.1250.20">
    <property type="entry name" value="MFS general substrate transporter like domains"/>
    <property type="match status" value="2"/>
</dbReference>
<feature type="region of interest" description="Disordered" evidence="3">
    <location>
        <begin position="1"/>
        <end position="73"/>
    </location>
</feature>
<feature type="transmembrane region" description="Helical" evidence="4">
    <location>
        <begin position="449"/>
        <end position="471"/>
    </location>
</feature>
<dbReference type="GO" id="GO:0022857">
    <property type="term" value="F:transmembrane transporter activity"/>
    <property type="evidence" value="ECO:0007669"/>
    <property type="project" value="InterPro"/>
</dbReference>
<comment type="subcellular location">
    <subcellularLocation>
        <location evidence="1">Membrane</location>
        <topology evidence="1">Multi-pass membrane protein</topology>
    </subcellularLocation>
</comment>
<evidence type="ECO:0000259" key="5">
    <source>
        <dbReference type="PROSITE" id="PS50850"/>
    </source>
</evidence>
<feature type="compositionally biased region" description="Polar residues" evidence="3">
    <location>
        <begin position="49"/>
        <end position="58"/>
    </location>
</feature>
<organism evidence="6 7">
    <name type="scientific">Elasticomyces elasticus</name>
    <dbReference type="NCBI Taxonomy" id="574655"/>
    <lineage>
        <taxon>Eukaryota</taxon>
        <taxon>Fungi</taxon>
        <taxon>Dikarya</taxon>
        <taxon>Ascomycota</taxon>
        <taxon>Pezizomycotina</taxon>
        <taxon>Dothideomycetes</taxon>
        <taxon>Dothideomycetidae</taxon>
        <taxon>Mycosphaerellales</taxon>
        <taxon>Teratosphaeriaceae</taxon>
        <taxon>Elasticomyces</taxon>
    </lineage>
</organism>
<feature type="transmembrane region" description="Helical" evidence="4">
    <location>
        <begin position="194"/>
        <end position="216"/>
    </location>
</feature>
<reference evidence="6" key="1">
    <citation type="submission" date="2023-08" db="EMBL/GenBank/DDBJ databases">
        <title>Black Yeasts Isolated from many extreme environments.</title>
        <authorList>
            <person name="Coleine C."/>
            <person name="Stajich J.E."/>
            <person name="Selbmann L."/>
        </authorList>
    </citation>
    <scope>NUCLEOTIDE SEQUENCE</scope>
    <source>
        <strain evidence="6">CCFEE 5810</strain>
    </source>
</reference>
<evidence type="ECO:0000256" key="2">
    <source>
        <dbReference type="ARBA" id="ARBA00006727"/>
    </source>
</evidence>
<keyword evidence="4" id="KW-1133">Transmembrane helix</keyword>
<dbReference type="PANTHER" id="PTHR11360:SF234">
    <property type="entry name" value="MFS-TYPE TRANSPORTER DBAD-RELATED"/>
    <property type="match status" value="1"/>
</dbReference>
<feature type="transmembrane region" description="Helical" evidence="4">
    <location>
        <begin position="123"/>
        <end position="144"/>
    </location>
</feature>
<dbReference type="InterPro" id="IPR036259">
    <property type="entry name" value="MFS_trans_sf"/>
</dbReference>
<feature type="compositionally biased region" description="Polar residues" evidence="3">
    <location>
        <begin position="1"/>
        <end position="24"/>
    </location>
</feature>